<dbReference type="Proteomes" id="UP000431401">
    <property type="component" value="Unassembled WGS sequence"/>
</dbReference>
<evidence type="ECO:0000313" key="1">
    <source>
        <dbReference type="EMBL" id="MQY26097.1"/>
    </source>
</evidence>
<comment type="caution">
    <text evidence="1">The sequence shown here is derived from an EMBL/GenBank/DDBJ whole genome shotgun (WGS) entry which is preliminary data.</text>
</comment>
<dbReference type="EMBL" id="WEGI01000003">
    <property type="protein sequence ID" value="MQY26097.1"/>
    <property type="molecule type" value="Genomic_DNA"/>
</dbReference>
<gene>
    <name evidence="1" type="ORF">NRB56_16570</name>
</gene>
<dbReference type="OrthoDB" id="5192099at2"/>
<dbReference type="RefSeq" id="WP_153340001.1">
    <property type="nucleotide sequence ID" value="NZ_WEGI01000003.1"/>
</dbReference>
<name>A0A7K0DKA3_9NOCA</name>
<keyword evidence="2" id="KW-1185">Reference proteome</keyword>
<evidence type="ECO:0000313" key="2">
    <source>
        <dbReference type="Proteomes" id="UP000431401"/>
    </source>
</evidence>
<sequence>MDKTTTAQNEQSGSIEAEYDDVLRTLAEHGFDAGIADTGGGCESIEIPLDDGGRLLVNDKDDLLAWERANHSGWSVSRFDEDGEMVQFESTKVGSVGGLLVLIAQLVDRQISIGSDLHNNGNLSK</sequence>
<accession>A0A7K0DKA3</accession>
<dbReference type="AlphaFoldDB" id="A0A7K0DKA3"/>
<proteinExistence type="predicted"/>
<protein>
    <submittedName>
        <fullName evidence="1">Uncharacterized protein</fullName>
    </submittedName>
</protein>
<organism evidence="1 2">
    <name type="scientific">Nocardia aurantia</name>
    <dbReference type="NCBI Taxonomy" id="2585199"/>
    <lineage>
        <taxon>Bacteria</taxon>
        <taxon>Bacillati</taxon>
        <taxon>Actinomycetota</taxon>
        <taxon>Actinomycetes</taxon>
        <taxon>Mycobacteriales</taxon>
        <taxon>Nocardiaceae</taxon>
        <taxon>Nocardia</taxon>
    </lineage>
</organism>
<reference evidence="1 2" key="1">
    <citation type="submission" date="2019-10" db="EMBL/GenBank/DDBJ databases">
        <title>Nocardia macrotermitis sp. nov. and Nocardia aurantia sp. nov., isolated from the gut of fungus growing-termite Macrotermes natalensis.</title>
        <authorList>
            <person name="Benndorf R."/>
            <person name="Schwitalla J."/>
            <person name="Martin K."/>
            <person name="De Beer W."/>
            <person name="Kaster A.-K."/>
            <person name="Vollmers J."/>
            <person name="Poulsen M."/>
            <person name="Beemelmanns C."/>
        </authorList>
    </citation>
    <scope>NUCLEOTIDE SEQUENCE [LARGE SCALE GENOMIC DNA]</scope>
    <source>
        <strain evidence="1 2">RB56</strain>
    </source>
</reference>